<keyword evidence="2" id="KW-1185">Reference proteome</keyword>
<dbReference type="Gene3D" id="3.40.50.1820">
    <property type="entry name" value="alpha/beta hydrolase"/>
    <property type="match status" value="1"/>
</dbReference>
<dbReference type="EMBL" id="PDOC01000024">
    <property type="protein sequence ID" value="PIL42573.1"/>
    <property type="molecule type" value="Genomic_DNA"/>
</dbReference>
<sequence length="98" mass="11118">MGWSGCWTGPHFADWDIRATLASIRCPTLAVQGRQDQFGTLEQLDELKRQAPHAELLVLEECRHIPHEERPDEVRAAVVDFLRNTGVRPRYDPGVANV</sequence>
<dbReference type="RefSeq" id="WP_099792778.1">
    <property type="nucleotide sequence ID" value="NZ_JBHLYV010000006.1"/>
</dbReference>
<dbReference type="AlphaFoldDB" id="A0A2G8T9C4"/>
<name>A0A2G8T9C4_9BURK</name>
<accession>A0A2G8T9C4</accession>
<comment type="caution">
    <text evidence="1">The sequence shown here is derived from an EMBL/GenBank/DDBJ whole genome shotgun (WGS) entry which is preliminary data.</text>
</comment>
<dbReference type="PANTHER" id="PTHR43798:SF33">
    <property type="entry name" value="HYDROLASE, PUTATIVE (AFU_ORTHOLOGUE AFUA_2G14860)-RELATED"/>
    <property type="match status" value="1"/>
</dbReference>
<protein>
    <recommendedName>
        <fullName evidence="3">AB hydrolase-1 domain-containing protein</fullName>
    </recommendedName>
</protein>
<dbReference type="Proteomes" id="UP000230390">
    <property type="component" value="Unassembled WGS sequence"/>
</dbReference>
<dbReference type="InterPro" id="IPR050266">
    <property type="entry name" value="AB_hydrolase_sf"/>
</dbReference>
<dbReference type="GO" id="GO:0016020">
    <property type="term" value="C:membrane"/>
    <property type="evidence" value="ECO:0007669"/>
    <property type="project" value="TreeGrafter"/>
</dbReference>
<evidence type="ECO:0000313" key="1">
    <source>
        <dbReference type="EMBL" id="PIL42573.1"/>
    </source>
</evidence>
<reference evidence="1 2" key="1">
    <citation type="submission" date="2017-10" db="EMBL/GenBank/DDBJ databases">
        <title>Massilia psychrophilum sp. nov., a novel purple-pigmented bacterium isolated from Tianshan glacier, Xinjiang Municipality, China.</title>
        <authorList>
            <person name="Wang H."/>
        </authorList>
    </citation>
    <scope>NUCLEOTIDE SEQUENCE [LARGE SCALE GENOMIC DNA]</scope>
    <source>
        <strain evidence="1 2">JCM 30074</strain>
    </source>
</reference>
<dbReference type="SUPFAM" id="SSF53474">
    <property type="entry name" value="alpha/beta-Hydrolases"/>
    <property type="match status" value="1"/>
</dbReference>
<dbReference type="PANTHER" id="PTHR43798">
    <property type="entry name" value="MONOACYLGLYCEROL LIPASE"/>
    <property type="match status" value="1"/>
</dbReference>
<evidence type="ECO:0008006" key="3">
    <source>
        <dbReference type="Google" id="ProtNLM"/>
    </source>
</evidence>
<proteinExistence type="predicted"/>
<gene>
    <name evidence="1" type="ORF">CR105_23480</name>
</gene>
<dbReference type="InterPro" id="IPR029058">
    <property type="entry name" value="AB_hydrolase_fold"/>
</dbReference>
<organism evidence="1 2">
    <name type="scientific">Massilia eurypsychrophila</name>
    <dbReference type="NCBI Taxonomy" id="1485217"/>
    <lineage>
        <taxon>Bacteria</taxon>
        <taxon>Pseudomonadati</taxon>
        <taxon>Pseudomonadota</taxon>
        <taxon>Betaproteobacteria</taxon>
        <taxon>Burkholderiales</taxon>
        <taxon>Oxalobacteraceae</taxon>
        <taxon>Telluria group</taxon>
        <taxon>Massilia</taxon>
    </lineage>
</organism>
<evidence type="ECO:0000313" key="2">
    <source>
        <dbReference type="Proteomes" id="UP000230390"/>
    </source>
</evidence>